<dbReference type="Proteomes" id="UP000822688">
    <property type="component" value="Chromosome 1"/>
</dbReference>
<comment type="caution">
    <text evidence="1">The sequence shown here is derived from an EMBL/GenBank/DDBJ whole genome shotgun (WGS) entry which is preliminary data.</text>
</comment>
<evidence type="ECO:0000313" key="1">
    <source>
        <dbReference type="EMBL" id="KAG0592935.1"/>
    </source>
</evidence>
<reference evidence="1" key="1">
    <citation type="submission" date="2020-06" db="EMBL/GenBank/DDBJ databases">
        <title>WGS assembly of Ceratodon purpureus strain R40.</title>
        <authorList>
            <person name="Carey S.B."/>
            <person name="Jenkins J."/>
            <person name="Shu S."/>
            <person name="Lovell J.T."/>
            <person name="Sreedasyam A."/>
            <person name="Maumus F."/>
            <person name="Tiley G.P."/>
            <person name="Fernandez-Pozo N."/>
            <person name="Barry K."/>
            <person name="Chen C."/>
            <person name="Wang M."/>
            <person name="Lipzen A."/>
            <person name="Daum C."/>
            <person name="Saski C.A."/>
            <person name="Payton A.C."/>
            <person name="Mcbreen J.C."/>
            <person name="Conrad R.E."/>
            <person name="Kollar L.M."/>
            <person name="Olsson S."/>
            <person name="Huttunen S."/>
            <person name="Landis J.B."/>
            <person name="Wickett N.J."/>
            <person name="Johnson M.G."/>
            <person name="Rensing S.A."/>
            <person name="Grimwood J."/>
            <person name="Schmutz J."/>
            <person name="Mcdaniel S.F."/>
        </authorList>
    </citation>
    <scope>NUCLEOTIDE SEQUENCE</scope>
    <source>
        <strain evidence="1">R40</strain>
    </source>
</reference>
<proteinExistence type="predicted"/>
<keyword evidence="2" id="KW-1185">Reference proteome</keyword>
<name>A0A8T0JBU4_CERPU</name>
<gene>
    <name evidence="1" type="ORF">KC19_1G291700</name>
</gene>
<evidence type="ECO:0000313" key="2">
    <source>
        <dbReference type="Proteomes" id="UP000822688"/>
    </source>
</evidence>
<dbReference type="EMBL" id="CM026421">
    <property type="protein sequence ID" value="KAG0592935.1"/>
    <property type="molecule type" value="Genomic_DNA"/>
</dbReference>
<dbReference type="AlphaFoldDB" id="A0A8T0JBU4"/>
<accession>A0A8T0JBU4</accession>
<organism evidence="1 2">
    <name type="scientific">Ceratodon purpureus</name>
    <name type="common">Fire moss</name>
    <name type="synonym">Dicranum purpureum</name>
    <dbReference type="NCBI Taxonomy" id="3225"/>
    <lineage>
        <taxon>Eukaryota</taxon>
        <taxon>Viridiplantae</taxon>
        <taxon>Streptophyta</taxon>
        <taxon>Embryophyta</taxon>
        <taxon>Bryophyta</taxon>
        <taxon>Bryophytina</taxon>
        <taxon>Bryopsida</taxon>
        <taxon>Dicranidae</taxon>
        <taxon>Pseudoditrichales</taxon>
        <taxon>Ditrichaceae</taxon>
        <taxon>Ceratodon</taxon>
    </lineage>
</organism>
<sequence>MVLIIAINARTASNIDLKVELSAYWCLLRHKLQIEQETTLGSSLACARETIPHPNLDRTITTSLVI</sequence>
<protein>
    <submittedName>
        <fullName evidence="1">Uncharacterized protein</fullName>
    </submittedName>
</protein>